<evidence type="ECO:0000256" key="5">
    <source>
        <dbReference type="ARBA" id="ARBA00023136"/>
    </source>
</evidence>
<feature type="chain" id="PRO_5046133994" description="Citrate transporter-like domain-containing protein" evidence="8">
    <location>
        <begin position="30"/>
        <end position="680"/>
    </location>
</feature>
<feature type="compositionally biased region" description="Low complexity" evidence="6">
    <location>
        <begin position="75"/>
        <end position="95"/>
    </location>
</feature>
<keyword evidence="4 7" id="KW-1133">Transmembrane helix</keyword>
<name>A0ABY8TRD8_TETOB</name>
<reference evidence="9 10" key="1">
    <citation type="submission" date="2023-05" db="EMBL/GenBank/DDBJ databases">
        <title>A 100% complete, gapless, phased diploid assembly of the Scenedesmus obliquus UTEX 3031 genome.</title>
        <authorList>
            <person name="Biondi T.C."/>
            <person name="Hanschen E.R."/>
            <person name="Kwon T."/>
            <person name="Eng W."/>
            <person name="Kruse C.P.S."/>
            <person name="Koehler S.I."/>
            <person name="Kunde Y."/>
            <person name="Gleasner C.D."/>
            <person name="You Mak K.T."/>
            <person name="Polle J."/>
            <person name="Hovde B.T."/>
            <person name="Starkenburg S.R."/>
        </authorList>
    </citation>
    <scope>NUCLEOTIDE SEQUENCE [LARGE SCALE GENOMIC DNA]</scope>
    <source>
        <strain evidence="9 10">DOE0152z</strain>
    </source>
</reference>
<dbReference type="InterPro" id="IPR002781">
    <property type="entry name" value="TM_pro_TauE-like"/>
</dbReference>
<feature type="transmembrane region" description="Helical" evidence="7">
    <location>
        <begin position="158"/>
        <end position="178"/>
    </location>
</feature>
<feature type="transmembrane region" description="Helical" evidence="7">
    <location>
        <begin position="120"/>
        <end position="151"/>
    </location>
</feature>
<evidence type="ECO:0000313" key="9">
    <source>
        <dbReference type="EMBL" id="WIA11698.1"/>
    </source>
</evidence>
<dbReference type="EMBL" id="CP126210">
    <property type="protein sequence ID" value="WIA11698.1"/>
    <property type="molecule type" value="Genomic_DNA"/>
</dbReference>
<evidence type="ECO:0000256" key="4">
    <source>
        <dbReference type="ARBA" id="ARBA00022989"/>
    </source>
</evidence>
<evidence type="ECO:0000256" key="1">
    <source>
        <dbReference type="ARBA" id="ARBA00004141"/>
    </source>
</evidence>
<feature type="region of interest" description="Disordered" evidence="6">
    <location>
        <begin position="75"/>
        <end position="98"/>
    </location>
</feature>
<sequence length="680" mass="70895">MPQWVAVACKTKCHGILLLALLVLSGRLASSSSSSSSSSSAASATSSSGLSDVISRGLLADAAASITQATATASGSAANNSSRSSSSSSSSSGGSHKLDSHGHDPADYLTWHWRDWHSGIALILAALNFFAAASTGQGGTAVLIPIFTALLHLPVNQAVACATFVIFLGSIPSLYHAAVMGHPYNPGTTLIDYSTMAILTPAMLVGIKAGVTLNKMSPDWFVSFLLIVAYSASTGKQLHGMLKLRVQEAHMARLKRRVEQEVAELKGPIEQDAAAAHSYTNSFTAAAAPSSAALDTTSSLACVELAAAAPTEQELQRRQTLCDLQDDIEEMVLLSREMLKTEALSLPPHALQCATDTTIRSALEHHDADSIAGASPRGVSPRGASPIYGSNNGLHIICPHGNMQQMPSPWAAAAAGGGGVQFGVQGGSPMGRSPRVSISELTDAELVQLGQALTRPSTGLSRHPSLLLGCSMPFSPQHQDVAAGSAVQQQPALQRQLSCAVDRAQELQGCSQAVGEAGSAAVGEVLFNDIDWSRSRLLYFQPLMLLIGVASGLLGASPNTLFLTPMLIGFGQHPQVAAATLKLALFVSSGCSSVGFLVNGQLDLQHGLAFGITNLLVTPIGQLVMDVWIQRTGMSSLILVANVVRNSLAIPLLIIFNGVPGVLDLLHGTSVHFETYHVCE</sequence>
<dbReference type="Proteomes" id="UP001244341">
    <property type="component" value="Chromosome 3b"/>
</dbReference>
<keyword evidence="3 7" id="KW-0812">Transmembrane</keyword>
<evidence type="ECO:0000256" key="6">
    <source>
        <dbReference type="SAM" id="MobiDB-lite"/>
    </source>
</evidence>
<evidence type="ECO:0000256" key="8">
    <source>
        <dbReference type="SAM" id="SignalP"/>
    </source>
</evidence>
<dbReference type="PANTHER" id="PTHR14255:SF3">
    <property type="entry name" value="SULFITE EXPORTER TAUE_SAFE FAMILY PROTEIN 5-RELATED"/>
    <property type="match status" value="1"/>
</dbReference>
<proteinExistence type="inferred from homology"/>
<feature type="transmembrane region" description="Helical" evidence="7">
    <location>
        <begin position="190"/>
        <end position="207"/>
    </location>
</feature>
<dbReference type="PANTHER" id="PTHR14255">
    <property type="entry name" value="CEREBLON"/>
    <property type="match status" value="1"/>
</dbReference>
<keyword evidence="8" id="KW-0732">Signal</keyword>
<evidence type="ECO:0008006" key="11">
    <source>
        <dbReference type="Google" id="ProtNLM"/>
    </source>
</evidence>
<dbReference type="Pfam" id="PF01925">
    <property type="entry name" value="TauE"/>
    <property type="match status" value="1"/>
</dbReference>
<accession>A0ABY8TRD8</accession>
<evidence type="ECO:0000256" key="7">
    <source>
        <dbReference type="SAM" id="Phobius"/>
    </source>
</evidence>
<feature type="transmembrane region" description="Helical" evidence="7">
    <location>
        <begin position="604"/>
        <end position="625"/>
    </location>
</feature>
<feature type="transmembrane region" description="Helical" evidence="7">
    <location>
        <begin position="543"/>
        <end position="564"/>
    </location>
</feature>
<comment type="subcellular location">
    <subcellularLocation>
        <location evidence="1">Membrane</location>
        <topology evidence="1">Multi-pass membrane protein</topology>
    </subcellularLocation>
</comment>
<keyword evidence="10" id="KW-1185">Reference proteome</keyword>
<feature type="transmembrane region" description="Helical" evidence="7">
    <location>
        <begin position="576"/>
        <end position="598"/>
    </location>
</feature>
<organism evidence="9 10">
    <name type="scientific">Tetradesmus obliquus</name>
    <name type="common">Green alga</name>
    <name type="synonym">Acutodesmus obliquus</name>
    <dbReference type="NCBI Taxonomy" id="3088"/>
    <lineage>
        <taxon>Eukaryota</taxon>
        <taxon>Viridiplantae</taxon>
        <taxon>Chlorophyta</taxon>
        <taxon>core chlorophytes</taxon>
        <taxon>Chlorophyceae</taxon>
        <taxon>CS clade</taxon>
        <taxon>Sphaeropleales</taxon>
        <taxon>Scenedesmaceae</taxon>
        <taxon>Tetradesmus</taxon>
    </lineage>
</organism>
<feature type="signal peptide" evidence="8">
    <location>
        <begin position="1"/>
        <end position="29"/>
    </location>
</feature>
<evidence type="ECO:0000256" key="3">
    <source>
        <dbReference type="ARBA" id="ARBA00022692"/>
    </source>
</evidence>
<protein>
    <recommendedName>
        <fullName evidence="11">Citrate transporter-like domain-containing protein</fullName>
    </recommendedName>
</protein>
<keyword evidence="5 7" id="KW-0472">Membrane</keyword>
<gene>
    <name evidence="9" type="ORF">OEZ85_011794</name>
</gene>
<comment type="similarity">
    <text evidence="2">Belongs to the 4-toluene sulfonate uptake permease (TSUP) (TC 2.A.102) family.</text>
</comment>
<evidence type="ECO:0000256" key="2">
    <source>
        <dbReference type="ARBA" id="ARBA00009142"/>
    </source>
</evidence>
<evidence type="ECO:0000313" key="10">
    <source>
        <dbReference type="Proteomes" id="UP001244341"/>
    </source>
</evidence>